<dbReference type="AlphaFoldDB" id="A0AAN7UZ30"/>
<organism evidence="5 6">
    <name type="scientific">Xylaria bambusicola</name>
    <dbReference type="NCBI Taxonomy" id="326684"/>
    <lineage>
        <taxon>Eukaryota</taxon>
        <taxon>Fungi</taxon>
        <taxon>Dikarya</taxon>
        <taxon>Ascomycota</taxon>
        <taxon>Pezizomycotina</taxon>
        <taxon>Sordariomycetes</taxon>
        <taxon>Xylariomycetidae</taxon>
        <taxon>Xylariales</taxon>
        <taxon>Xylariaceae</taxon>
        <taxon>Xylaria</taxon>
    </lineage>
</organism>
<dbReference type="Proteomes" id="UP001305414">
    <property type="component" value="Unassembled WGS sequence"/>
</dbReference>
<dbReference type="GO" id="GO:0000981">
    <property type="term" value="F:DNA-binding transcription factor activity, RNA polymerase II-specific"/>
    <property type="evidence" value="ECO:0007669"/>
    <property type="project" value="InterPro"/>
</dbReference>
<evidence type="ECO:0000259" key="4">
    <source>
        <dbReference type="PROSITE" id="PS50048"/>
    </source>
</evidence>
<gene>
    <name evidence="5" type="ORF">RRF57_006229</name>
</gene>
<dbReference type="PROSITE" id="PS50048">
    <property type="entry name" value="ZN2_CY6_FUNGAL_2"/>
    <property type="match status" value="1"/>
</dbReference>
<evidence type="ECO:0000256" key="1">
    <source>
        <dbReference type="ARBA" id="ARBA00022723"/>
    </source>
</evidence>
<dbReference type="EMBL" id="JAWHQM010000016">
    <property type="protein sequence ID" value="KAK5630514.1"/>
    <property type="molecule type" value="Genomic_DNA"/>
</dbReference>
<name>A0AAN7UZ30_9PEZI</name>
<dbReference type="Pfam" id="PF00172">
    <property type="entry name" value="Zn_clus"/>
    <property type="match status" value="1"/>
</dbReference>
<evidence type="ECO:0000256" key="3">
    <source>
        <dbReference type="SAM" id="MobiDB-lite"/>
    </source>
</evidence>
<dbReference type="InterPro" id="IPR052761">
    <property type="entry name" value="Fungal_Detox/Toxin_TFs"/>
</dbReference>
<dbReference type="SMART" id="SM00906">
    <property type="entry name" value="Fungal_trans"/>
    <property type="match status" value="1"/>
</dbReference>
<keyword evidence="1" id="KW-0479">Metal-binding</keyword>
<feature type="region of interest" description="Disordered" evidence="3">
    <location>
        <begin position="658"/>
        <end position="678"/>
    </location>
</feature>
<dbReference type="CDD" id="cd00067">
    <property type="entry name" value="GAL4"/>
    <property type="match status" value="1"/>
</dbReference>
<protein>
    <recommendedName>
        <fullName evidence="4">Zn(2)-C6 fungal-type domain-containing protein</fullName>
    </recommendedName>
</protein>
<dbReference type="PANTHER" id="PTHR47425">
    <property type="entry name" value="FARB-RELATED"/>
    <property type="match status" value="1"/>
</dbReference>
<dbReference type="InterPro" id="IPR001138">
    <property type="entry name" value="Zn2Cys6_DnaBD"/>
</dbReference>
<dbReference type="Pfam" id="PF04082">
    <property type="entry name" value="Fungal_trans"/>
    <property type="match status" value="1"/>
</dbReference>
<dbReference type="GO" id="GO:0008270">
    <property type="term" value="F:zinc ion binding"/>
    <property type="evidence" value="ECO:0007669"/>
    <property type="project" value="InterPro"/>
</dbReference>
<sequence>MEPDQAGGSLSPVSASVAVPQVRRRAPAACRVCRQRKVKCNVTAVGIPCFNCVRDGHSLPAPILETGLFSLYIGAEGRNLQSSHPVPSYNWDVAGAPSTTSSADFPPTIANSKLPIPIPMTTPPDTCPVTPFVPQNSKQNDVDGETATFQVDHSMTTFQEEAVPERGPDDYAIESLASSIMEDTVEATSETFYVGDQQGIGYILDIVGESSVVPQHYGLPYMVATHDLTSQDVAYLRSKGVFSVPSEPVCQALLKAYFYHIHPILPVVDAIEVLTSFRNGGASAINLLLLWSMFSVAANHVDKVIVRQAGYQSHKEMKKSMFVRAKCLYDNGCEENRITIIQSVSLLAFWYSDLGERTESWHWMGIAISLSQTLGLNRDPDRGQYNKRLSDRQRQLWRVFGCFFRDRWLSLGMGRPMRIHNRDCNTPMPSSEDLTNDLSELSAQTRSMYIPADFGQLAKCWIILLHLSQVLGTILSENYNATGSLPSRVWVEATEQELMRYIAQAGGRPEDSSPSLTFYSYHLRLHFNAATIALWRPYTNRTTSGVPPDQEAAWFALVHQKIRAAAGNTNTTLDKVISNQLIGYIGPMTVPLLVPAMNSHLLESKSSDPLIRQSSLNKLDLFMIVLRKIQDVYSSATFIRGLFLQAIEKLNSPRYTGANTPQIFSPPQNSTGDSASQTTLQGRMDHIPIDTFWQLEDHFSEFWDPLPTSSNDETSTHVRVCCSIMTMNRPAGSTSLTFSGRIFAFSITGLTARPQPAAVPIQLAIL</sequence>
<dbReference type="GO" id="GO:0003677">
    <property type="term" value="F:DNA binding"/>
    <property type="evidence" value="ECO:0007669"/>
    <property type="project" value="InterPro"/>
</dbReference>
<dbReference type="InterPro" id="IPR036864">
    <property type="entry name" value="Zn2-C6_fun-type_DNA-bd_sf"/>
</dbReference>
<comment type="caution">
    <text evidence="5">The sequence shown here is derived from an EMBL/GenBank/DDBJ whole genome shotgun (WGS) entry which is preliminary data.</text>
</comment>
<dbReference type="GO" id="GO:0006351">
    <property type="term" value="P:DNA-templated transcription"/>
    <property type="evidence" value="ECO:0007669"/>
    <property type="project" value="InterPro"/>
</dbReference>
<dbReference type="CDD" id="cd12148">
    <property type="entry name" value="fungal_TF_MHR"/>
    <property type="match status" value="1"/>
</dbReference>
<feature type="domain" description="Zn(2)-C6 fungal-type" evidence="4">
    <location>
        <begin position="29"/>
        <end position="56"/>
    </location>
</feature>
<dbReference type="SUPFAM" id="SSF57701">
    <property type="entry name" value="Zn2/Cys6 DNA-binding domain"/>
    <property type="match status" value="1"/>
</dbReference>
<keyword evidence="2" id="KW-0539">Nucleus</keyword>
<dbReference type="InterPro" id="IPR007219">
    <property type="entry name" value="XnlR_reg_dom"/>
</dbReference>
<evidence type="ECO:0000313" key="6">
    <source>
        <dbReference type="Proteomes" id="UP001305414"/>
    </source>
</evidence>
<reference evidence="5 6" key="1">
    <citation type="submission" date="2023-10" db="EMBL/GenBank/DDBJ databases">
        <title>Draft genome sequence of Xylaria bambusicola isolate GMP-LS, the root and basal stem rot pathogen of sugarcane in Indonesia.</title>
        <authorList>
            <person name="Selvaraj P."/>
            <person name="Muralishankar V."/>
            <person name="Muruganantham S."/>
            <person name="Sp S."/>
            <person name="Haryani S."/>
            <person name="Lau K.J.X."/>
            <person name="Naqvi N.I."/>
        </authorList>
    </citation>
    <scope>NUCLEOTIDE SEQUENCE [LARGE SCALE GENOMIC DNA]</scope>
    <source>
        <strain evidence="5">GMP-LS</strain>
    </source>
</reference>
<dbReference type="PANTHER" id="PTHR47425:SF3">
    <property type="entry name" value="ZN(II)2CYS6 TRANSCRIPTION FACTOR (EUROFUNG)"/>
    <property type="match status" value="1"/>
</dbReference>
<accession>A0AAN7UZ30</accession>
<proteinExistence type="predicted"/>
<keyword evidence="6" id="KW-1185">Reference proteome</keyword>
<evidence type="ECO:0000256" key="2">
    <source>
        <dbReference type="ARBA" id="ARBA00023242"/>
    </source>
</evidence>
<dbReference type="Gene3D" id="4.10.240.10">
    <property type="entry name" value="Zn(2)-C6 fungal-type DNA-binding domain"/>
    <property type="match status" value="1"/>
</dbReference>
<evidence type="ECO:0000313" key="5">
    <source>
        <dbReference type="EMBL" id="KAK5630514.1"/>
    </source>
</evidence>